<dbReference type="SUPFAM" id="SSF46785">
    <property type="entry name" value="Winged helix' DNA-binding domain"/>
    <property type="match status" value="1"/>
</dbReference>
<dbReference type="PANTHER" id="PTHR30126">
    <property type="entry name" value="HTH-TYPE TRANSCRIPTIONAL REGULATOR"/>
    <property type="match status" value="1"/>
</dbReference>
<dbReference type="InterPro" id="IPR036388">
    <property type="entry name" value="WH-like_DNA-bd_sf"/>
</dbReference>
<proteinExistence type="inferred from homology"/>
<sequence length="315" mass="33443">MLDALTLDQLRVFVAVAEAGSFRAAAARLGRVQSAVSHAMANLEAELGLALFDRSGRRPVLTREGRALLEDARAALLKVDFLRARARGLSQDLEIELPIVVDTLFSLPVVAAALRDLRASHPSVGVRVSFQPLGGPLVAVREGRSTLGINVGGDFPDPRIARRILTRLAFVAVAAASHPLARRDPREPLGMEDLADQLQIILEDPSPLSQGRDFGVLSPGTWRVDSQEVKHALILGGLGWGRLPLWLVARDLAEGRLVRLNATAFGPGGEAIVTAYLVHRTDAPLGPAARAFGAALERHAGVGPAPLSGDKPDAS</sequence>
<evidence type="ECO:0000259" key="5">
    <source>
        <dbReference type="PROSITE" id="PS50931"/>
    </source>
</evidence>
<dbReference type="PROSITE" id="PS50931">
    <property type="entry name" value="HTH_LYSR"/>
    <property type="match status" value="1"/>
</dbReference>
<keyword evidence="7" id="KW-1185">Reference proteome</keyword>
<evidence type="ECO:0000256" key="2">
    <source>
        <dbReference type="ARBA" id="ARBA00023015"/>
    </source>
</evidence>
<dbReference type="Pfam" id="PF03466">
    <property type="entry name" value="LysR_substrate"/>
    <property type="match status" value="1"/>
</dbReference>
<accession>A0A841K8F8</accession>
<protein>
    <submittedName>
        <fullName evidence="6">DNA-binding transcriptional LysR family regulator</fullName>
    </submittedName>
</protein>
<dbReference type="InterPro" id="IPR000847">
    <property type="entry name" value="LysR_HTH_N"/>
</dbReference>
<dbReference type="AlphaFoldDB" id="A0A841K8F8"/>
<evidence type="ECO:0000256" key="4">
    <source>
        <dbReference type="ARBA" id="ARBA00023163"/>
    </source>
</evidence>
<dbReference type="EMBL" id="JACHEH010000005">
    <property type="protein sequence ID" value="MBB6168741.1"/>
    <property type="molecule type" value="Genomic_DNA"/>
</dbReference>
<keyword evidence="4" id="KW-0804">Transcription</keyword>
<dbReference type="SUPFAM" id="SSF53850">
    <property type="entry name" value="Periplasmic binding protein-like II"/>
    <property type="match status" value="1"/>
</dbReference>
<dbReference type="Gene3D" id="3.40.190.290">
    <property type="match status" value="1"/>
</dbReference>
<dbReference type="Pfam" id="PF00126">
    <property type="entry name" value="HTH_1"/>
    <property type="match status" value="1"/>
</dbReference>
<dbReference type="Proteomes" id="UP000588017">
    <property type="component" value="Unassembled WGS sequence"/>
</dbReference>
<dbReference type="GO" id="GO:0000976">
    <property type="term" value="F:transcription cis-regulatory region binding"/>
    <property type="evidence" value="ECO:0007669"/>
    <property type="project" value="TreeGrafter"/>
</dbReference>
<evidence type="ECO:0000313" key="7">
    <source>
        <dbReference type="Proteomes" id="UP000588017"/>
    </source>
</evidence>
<evidence type="ECO:0000256" key="3">
    <source>
        <dbReference type="ARBA" id="ARBA00023125"/>
    </source>
</evidence>
<dbReference type="Gene3D" id="1.10.10.10">
    <property type="entry name" value="Winged helix-like DNA-binding domain superfamily/Winged helix DNA-binding domain"/>
    <property type="match status" value="1"/>
</dbReference>
<reference evidence="6 7" key="1">
    <citation type="submission" date="2020-08" db="EMBL/GenBank/DDBJ databases">
        <title>Genomic Encyclopedia of Type Strains, Phase IV (KMG-IV): sequencing the most valuable type-strain genomes for metagenomic binning, comparative biology and taxonomic classification.</title>
        <authorList>
            <person name="Goeker M."/>
        </authorList>
    </citation>
    <scope>NUCLEOTIDE SEQUENCE [LARGE SCALE GENOMIC DNA]</scope>
    <source>
        <strain evidence="6 7">DSM 101465</strain>
    </source>
</reference>
<organism evidence="6 7">
    <name type="scientific">Chelatococcus composti</name>
    <dbReference type="NCBI Taxonomy" id="1743235"/>
    <lineage>
        <taxon>Bacteria</taxon>
        <taxon>Pseudomonadati</taxon>
        <taxon>Pseudomonadota</taxon>
        <taxon>Alphaproteobacteria</taxon>
        <taxon>Hyphomicrobiales</taxon>
        <taxon>Chelatococcaceae</taxon>
        <taxon>Chelatococcus</taxon>
    </lineage>
</organism>
<comment type="caution">
    <text evidence="6">The sequence shown here is derived from an EMBL/GenBank/DDBJ whole genome shotgun (WGS) entry which is preliminary data.</text>
</comment>
<evidence type="ECO:0000256" key="1">
    <source>
        <dbReference type="ARBA" id="ARBA00009437"/>
    </source>
</evidence>
<feature type="domain" description="HTH lysR-type" evidence="5">
    <location>
        <begin position="5"/>
        <end position="62"/>
    </location>
</feature>
<dbReference type="GO" id="GO:0003700">
    <property type="term" value="F:DNA-binding transcription factor activity"/>
    <property type="evidence" value="ECO:0007669"/>
    <property type="project" value="InterPro"/>
</dbReference>
<keyword evidence="3 6" id="KW-0238">DNA-binding</keyword>
<comment type="similarity">
    <text evidence="1">Belongs to the LysR transcriptional regulatory family.</text>
</comment>
<dbReference type="FunFam" id="1.10.10.10:FF:000001">
    <property type="entry name" value="LysR family transcriptional regulator"/>
    <property type="match status" value="1"/>
</dbReference>
<dbReference type="RefSeq" id="WP_183335069.1">
    <property type="nucleotide sequence ID" value="NZ_BMHX01000005.1"/>
</dbReference>
<evidence type="ECO:0000313" key="6">
    <source>
        <dbReference type="EMBL" id="MBB6168741.1"/>
    </source>
</evidence>
<dbReference type="InterPro" id="IPR036390">
    <property type="entry name" value="WH_DNA-bd_sf"/>
</dbReference>
<dbReference type="InterPro" id="IPR005119">
    <property type="entry name" value="LysR_subst-bd"/>
</dbReference>
<gene>
    <name evidence="6" type="ORF">HNQ73_002378</name>
</gene>
<keyword evidence="2" id="KW-0805">Transcription regulation</keyword>
<dbReference type="PANTHER" id="PTHR30126:SF91">
    <property type="entry name" value="LYSR FAMILY TRANSCRIPTIONAL REGULATOR"/>
    <property type="match status" value="1"/>
</dbReference>
<dbReference type="PRINTS" id="PR00039">
    <property type="entry name" value="HTHLYSR"/>
</dbReference>
<name>A0A841K8F8_9HYPH</name>